<protein>
    <submittedName>
        <fullName evidence="1">Uncharacterized protein</fullName>
    </submittedName>
</protein>
<dbReference type="RefSeq" id="WP_073188959.1">
    <property type="nucleotide sequence ID" value="NZ_FQZG01000051.1"/>
</dbReference>
<reference evidence="1 2" key="1">
    <citation type="submission" date="2016-11" db="EMBL/GenBank/DDBJ databases">
        <authorList>
            <person name="Jaros S."/>
            <person name="Januszkiewicz K."/>
            <person name="Wedrychowicz H."/>
        </authorList>
    </citation>
    <scope>NUCLEOTIDE SEQUENCE [LARGE SCALE GENOMIC DNA]</scope>
    <source>
        <strain evidence="1 2">DSM 12906</strain>
    </source>
</reference>
<proteinExistence type="predicted"/>
<accession>A0A1M6JK33</accession>
<dbReference type="EMBL" id="FQZG01000051">
    <property type="protein sequence ID" value="SHJ46995.1"/>
    <property type="molecule type" value="Genomic_DNA"/>
</dbReference>
<dbReference type="Proteomes" id="UP000184512">
    <property type="component" value="Unassembled WGS sequence"/>
</dbReference>
<dbReference type="OrthoDB" id="3375485at2"/>
<keyword evidence="2" id="KW-1185">Reference proteome</keyword>
<sequence>MTVKLVNLTTHAPGAQPGIVYVVSRVTASAMRGRDDLVFPLDEVRDRSDVIAGCRTLGRFAAPSPEPVLCREPAKEDR</sequence>
<evidence type="ECO:0000313" key="1">
    <source>
        <dbReference type="EMBL" id="SHJ46995.1"/>
    </source>
</evidence>
<name>A0A1M6JK33_9ACTN</name>
<evidence type="ECO:0000313" key="2">
    <source>
        <dbReference type="Proteomes" id="UP000184512"/>
    </source>
</evidence>
<gene>
    <name evidence="1" type="ORF">SAMN02745244_02581</name>
</gene>
<organism evidence="1 2">
    <name type="scientific">Tessaracoccus bendigoensis DSM 12906</name>
    <dbReference type="NCBI Taxonomy" id="1123357"/>
    <lineage>
        <taxon>Bacteria</taxon>
        <taxon>Bacillati</taxon>
        <taxon>Actinomycetota</taxon>
        <taxon>Actinomycetes</taxon>
        <taxon>Propionibacteriales</taxon>
        <taxon>Propionibacteriaceae</taxon>
        <taxon>Tessaracoccus</taxon>
    </lineage>
</organism>
<dbReference type="AlphaFoldDB" id="A0A1M6JK33"/>
<dbReference type="STRING" id="1123357.SAMN02745244_02581"/>